<sequence length="297" mass="31818">MGGGAMSPAVSGQGGAAAYCSSTVAKPSTAVTTTNIESLNSVSAISSQEPFNNNPSTGISCMHHENVGSPVDGTSGTEYGAAAGKCCSGCVFGPAPSRLEVEKAMTDLQRFLHGEEAKSNFRWLQPIVYPSDSRMLQSPGYRRIQDAFGMLQREPSVQVKQCICSCRLFLSLKGAYLKLQNLVASISCDKAVWDAILNNRAVQDLGGSISAEQRTQASSEQADIASLIFKWILEFTISKIMDVVEKIGLMMAELFIPGDKEKPTSELTDLVEEKIRSSLLLSVVILLIVVVTRNNGA</sequence>
<dbReference type="RefSeq" id="XP_071936094.1">
    <property type="nucleotide sequence ID" value="XM_072079993.1"/>
</dbReference>
<protein>
    <submittedName>
        <fullName evidence="2">Uncharacterized protein isoform X1</fullName>
    </submittedName>
</protein>
<evidence type="ECO:0000313" key="2">
    <source>
        <dbReference type="RefSeq" id="XP_071936094.1"/>
    </source>
</evidence>
<dbReference type="Proteomes" id="UP001652660">
    <property type="component" value="Chromosome 2e"/>
</dbReference>
<evidence type="ECO:0000313" key="1">
    <source>
        <dbReference type="Proteomes" id="UP001652660"/>
    </source>
</evidence>
<keyword evidence="1" id="KW-1185">Reference proteome</keyword>
<accession>A0ABM4WWD4</accession>
<reference evidence="2" key="1">
    <citation type="submission" date="2025-08" db="UniProtKB">
        <authorList>
            <consortium name="RefSeq"/>
        </authorList>
    </citation>
    <scope>IDENTIFICATION</scope>
    <source>
        <tissue evidence="2">Leaves</tissue>
    </source>
</reference>
<name>A0ABM4WWD4_COFAR</name>
<proteinExistence type="predicted"/>
<organism evidence="1 2">
    <name type="scientific">Coffea arabica</name>
    <name type="common">Arabian coffee</name>
    <dbReference type="NCBI Taxonomy" id="13443"/>
    <lineage>
        <taxon>Eukaryota</taxon>
        <taxon>Viridiplantae</taxon>
        <taxon>Streptophyta</taxon>
        <taxon>Embryophyta</taxon>
        <taxon>Tracheophyta</taxon>
        <taxon>Spermatophyta</taxon>
        <taxon>Magnoliopsida</taxon>
        <taxon>eudicotyledons</taxon>
        <taxon>Gunneridae</taxon>
        <taxon>Pentapetalae</taxon>
        <taxon>asterids</taxon>
        <taxon>lamiids</taxon>
        <taxon>Gentianales</taxon>
        <taxon>Rubiaceae</taxon>
        <taxon>Ixoroideae</taxon>
        <taxon>Gardenieae complex</taxon>
        <taxon>Bertiereae - Coffeeae clade</taxon>
        <taxon>Coffeeae</taxon>
        <taxon>Coffea</taxon>
    </lineage>
</organism>
<gene>
    <name evidence="2" type="primary">LOC113731741</name>
</gene>
<dbReference type="PANTHER" id="PTHR33625:SF2">
    <property type="entry name" value="POST-SET DOMAIN-CONTAINING PROTEIN"/>
    <property type="match status" value="1"/>
</dbReference>
<dbReference type="GeneID" id="113731741"/>
<dbReference type="PANTHER" id="PTHR33625">
    <property type="entry name" value="OS08G0179900 PROTEIN"/>
    <property type="match status" value="1"/>
</dbReference>